<evidence type="ECO:0000256" key="1">
    <source>
        <dbReference type="ARBA" id="ARBA00004141"/>
    </source>
</evidence>
<feature type="transmembrane region" description="Helical" evidence="7">
    <location>
        <begin position="196"/>
        <end position="221"/>
    </location>
</feature>
<sequence>MPIFKRDSGPAGEQPEEHRLQAKVVSPDLDSDPEARVVGVVPEDDVFGTADGDGPNYRNVGWIATAVLMFKTQVGLGVLSLPSVLHTLGIVPGTITLLAVGALSTWGMYVTGKFKSRYPQVYSFADVGFMLAGQPGRIVCAVAYWLYMTIIAGSGLLSISIAFNSMSLHGTCTAVFVVVATIITFILASIQTLEKIAWITYAGFISLVVSLLVVTIGVGVADRPAEAPQTGPWNKDLHVFNNPTFGQAMGAIGQQVLSVGATPAFFSIKSEMRNPNMYNRSLLLCQLSSMSFYIAIATTTYYYAGQYIASPAFGSAGVLIKRIAYGLALPALFVSCTIYTHVPAKWIFVNILKGSEHLTKNTFKHWITWFACVLGCVLFSYVVASAVPVFNGLVGLVGALFGAFLCILVTSLMWIYLYGAEWRTGGAKLKLAVAAHILMALAGAFLMVAGTYGSVLDIKASFDSGDTTSPWGCADNSNSV</sequence>
<reference evidence="9" key="1">
    <citation type="submission" date="2020-04" db="EMBL/GenBank/DDBJ databases">
        <title>Analysis of mating type loci in Filobasidium floriforme.</title>
        <authorList>
            <person name="Nowrousian M."/>
        </authorList>
    </citation>
    <scope>NUCLEOTIDE SEQUENCE</scope>
    <source>
        <strain evidence="9">CBS 6242</strain>
    </source>
</reference>
<feature type="transmembrane region" description="Helical" evidence="7">
    <location>
        <begin position="144"/>
        <end position="163"/>
    </location>
</feature>
<comment type="similarity">
    <text evidence="2">Belongs to the amino acid/polyamine transporter 2 family.</text>
</comment>
<evidence type="ECO:0000256" key="3">
    <source>
        <dbReference type="ARBA" id="ARBA00022692"/>
    </source>
</evidence>
<feature type="transmembrane region" description="Helical" evidence="7">
    <location>
        <begin position="393"/>
        <end position="419"/>
    </location>
</feature>
<dbReference type="EMBL" id="JABELV010000148">
    <property type="protein sequence ID" value="KAG7529484.1"/>
    <property type="molecule type" value="Genomic_DNA"/>
</dbReference>
<evidence type="ECO:0000256" key="4">
    <source>
        <dbReference type="ARBA" id="ARBA00022989"/>
    </source>
</evidence>
<evidence type="ECO:0000256" key="2">
    <source>
        <dbReference type="ARBA" id="ARBA00008066"/>
    </source>
</evidence>
<feature type="transmembrane region" description="Helical" evidence="7">
    <location>
        <begin position="363"/>
        <end position="387"/>
    </location>
</feature>
<dbReference type="InterPro" id="IPR013057">
    <property type="entry name" value="AA_transpt_TM"/>
</dbReference>
<comment type="subcellular location">
    <subcellularLocation>
        <location evidence="1">Membrane</location>
        <topology evidence="1">Multi-pass membrane protein</topology>
    </subcellularLocation>
</comment>
<protein>
    <recommendedName>
        <fullName evidence="8">Amino acid transporter transmembrane domain-containing protein</fullName>
    </recommendedName>
</protein>
<gene>
    <name evidence="9" type="ORF">FFLO_05626</name>
</gene>
<evidence type="ECO:0000313" key="9">
    <source>
        <dbReference type="EMBL" id="KAG7529484.1"/>
    </source>
</evidence>
<feature type="transmembrane region" description="Helical" evidence="7">
    <location>
        <begin position="170"/>
        <end position="190"/>
    </location>
</feature>
<evidence type="ECO:0000256" key="7">
    <source>
        <dbReference type="SAM" id="Phobius"/>
    </source>
</evidence>
<evidence type="ECO:0000313" key="10">
    <source>
        <dbReference type="Proteomes" id="UP000812966"/>
    </source>
</evidence>
<keyword evidence="10" id="KW-1185">Reference proteome</keyword>
<accession>A0A8K0JHV7</accession>
<dbReference type="GO" id="GO:0016020">
    <property type="term" value="C:membrane"/>
    <property type="evidence" value="ECO:0007669"/>
    <property type="project" value="UniProtKB-SubCell"/>
</dbReference>
<dbReference type="GO" id="GO:0015179">
    <property type="term" value="F:L-amino acid transmembrane transporter activity"/>
    <property type="evidence" value="ECO:0007669"/>
    <property type="project" value="TreeGrafter"/>
</dbReference>
<keyword evidence="5 7" id="KW-0472">Membrane</keyword>
<feature type="domain" description="Amino acid transporter transmembrane" evidence="8">
    <location>
        <begin position="60"/>
        <end position="455"/>
    </location>
</feature>
<dbReference type="PANTHER" id="PTHR22950">
    <property type="entry name" value="AMINO ACID TRANSPORTER"/>
    <property type="match status" value="1"/>
</dbReference>
<evidence type="ECO:0000259" key="8">
    <source>
        <dbReference type="Pfam" id="PF01490"/>
    </source>
</evidence>
<organism evidence="9 10">
    <name type="scientific">Filobasidium floriforme</name>
    <dbReference type="NCBI Taxonomy" id="5210"/>
    <lineage>
        <taxon>Eukaryota</taxon>
        <taxon>Fungi</taxon>
        <taxon>Dikarya</taxon>
        <taxon>Basidiomycota</taxon>
        <taxon>Agaricomycotina</taxon>
        <taxon>Tremellomycetes</taxon>
        <taxon>Filobasidiales</taxon>
        <taxon>Filobasidiaceae</taxon>
        <taxon>Filobasidium</taxon>
    </lineage>
</organism>
<evidence type="ECO:0000256" key="6">
    <source>
        <dbReference type="SAM" id="MobiDB-lite"/>
    </source>
</evidence>
<feature type="transmembrane region" description="Helical" evidence="7">
    <location>
        <begin position="431"/>
        <end position="452"/>
    </location>
</feature>
<comment type="caution">
    <text evidence="9">The sequence shown here is derived from an EMBL/GenBank/DDBJ whole genome shotgun (WGS) entry which is preliminary data.</text>
</comment>
<proteinExistence type="inferred from homology"/>
<dbReference type="AlphaFoldDB" id="A0A8K0JHV7"/>
<feature type="transmembrane region" description="Helical" evidence="7">
    <location>
        <begin position="323"/>
        <end position="342"/>
    </location>
</feature>
<feature type="transmembrane region" description="Helical" evidence="7">
    <location>
        <begin position="88"/>
        <end position="109"/>
    </location>
</feature>
<feature type="region of interest" description="Disordered" evidence="6">
    <location>
        <begin position="1"/>
        <end position="25"/>
    </location>
</feature>
<name>A0A8K0JHV7_9TREE</name>
<dbReference type="Proteomes" id="UP000812966">
    <property type="component" value="Unassembled WGS sequence"/>
</dbReference>
<feature type="transmembrane region" description="Helical" evidence="7">
    <location>
        <begin position="282"/>
        <end position="303"/>
    </location>
</feature>
<dbReference type="PANTHER" id="PTHR22950:SF683">
    <property type="entry name" value="AMINO ACID TRANSPORTER (EUROFUNG)"/>
    <property type="match status" value="1"/>
</dbReference>
<keyword evidence="4 7" id="KW-1133">Transmembrane helix</keyword>
<keyword evidence="3 7" id="KW-0812">Transmembrane</keyword>
<dbReference type="Pfam" id="PF01490">
    <property type="entry name" value="Aa_trans"/>
    <property type="match status" value="1"/>
</dbReference>
<evidence type="ECO:0000256" key="5">
    <source>
        <dbReference type="ARBA" id="ARBA00023136"/>
    </source>
</evidence>